<keyword evidence="4 6" id="KW-0732">Signal</keyword>
<evidence type="ECO:0000256" key="3">
    <source>
        <dbReference type="ARBA" id="ARBA00022525"/>
    </source>
</evidence>
<dbReference type="InterPro" id="IPR006766">
    <property type="entry name" value="EXORDIUM-like"/>
</dbReference>
<feature type="signal peptide" evidence="6">
    <location>
        <begin position="1"/>
        <end position="18"/>
    </location>
</feature>
<dbReference type="PANTHER" id="PTHR31279:SF73">
    <property type="entry name" value="OS10G0376400 PROTEIN"/>
    <property type="match status" value="1"/>
</dbReference>
<protein>
    <submittedName>
        <fullName evidence="7">Uncharacterized protein</fullName>
    </submittedName>
</protein>
<comment type="similarity">
    <text evidence="5">Belongs to the EXORDIUM family.</text>
</comment>
<dbReference type="AlphaFoldDB" id="A0A2H5NNG1"/>
<evidence type="ECO:0000313" key="7">
    <source>
        <dbReference type="EMBL" id="GAY41587.1"/>
    </source>
</evidence>
<dbReference type="PANTHER" id="PTHR31279">
    <property type="entry name" value="PROTEIN EXORDIUM-LIKE 5"/>
    <property type="match status" value="1"/>
</dbReference>
<dbReference type="EMBL" id="BDQV01000014">
    <property type="protein sequence ID" value="GAY41587.1"/>
    <property type="molecule type" value="Genomic_DNA"/>
</dbReference>
<dbReference type="Proteomes" id="UP000236630">
    <property type="component" value="Unassembled WGS sequence"/>
</dbReference>
<accession>A0A2H5NNG1</accession>
<evidence type="ECO:0000256" key="4">
    <source>
        <dbReference type="ARBA" id="ARBA00022729"/>
    </source>
</evidence>
<evidence type="ECO:0000256" key="1">
    <source>
        <dbReference type="ARBA" id="ARBA00004271"/>
    </source>
</evidence>
<evidence type="ECO:0000256" key="6">
    <source>
        <dbReference type="SAM" id="SignalP"/>
    </source>
</evidence>
<keyword evidence="2" id="KW-0052">Apoplast</keyword>
<dbReference type="Pfam" id="PF04674">
    <property type="entry name" value="Phi_1"/>
    <property type="match status" value="1"/>
</dbReference>
<gene>
    <name evidence="7" type="ORF">CUMW_060620</name>
</gene>
<name>A0A2H5NNG1_CITUN</name>
<feature type="chain" id="PRO_5014148215" evidence="6">
    <location>
        <begin position="19"/>
        <end position="257"/>
    </location>
</feature>
<evidence type="ECO:0000256" key="2">
    <source>
        <dbReference type="ARBA" id="ARBA00022523"/>
    </source>
</evidence>
<comment type="subcellular location">
    <subcellularLocation>
        <location evidence="1">Secreted</location>
        <location evidence="1">Extracellular space</location>
        <location evidence="1">Apoplast</location>
    </subcellularLocation>
</comment>
<organism evidence="7 8">
    <name type="scientific">Citrus unshiu</name>
    <name type="common">Satsuma mandarin</name>
    <name type="synonym">Citrus nobilis var. unshiu</name>
    <dbReference type="NCBI Taxonomy" id="55188"/>
    <lineage>
        <taxon>Eukaryota</taxon>
        <taxon>Viridiplantae</taxon>
        <taxon>Streptophyta</taxon>
        <taxon>Embryophyta</taxon>
        <taxon>Tracheophyta</taxon>
        <taxon>Spermatophyta</taxon>
        <taxon>Magnoliopsida</taxon>
        <taxon>eudicotyledons</taxon>
        <taxon>Gunneridae</taxon>
        <taxon>Pentapetalae</taxon>
        <taxon>rosids</taxon>
        <taxon>malvids</taxon>
        <taxon>Sapindales</taxon>
        <taxon>Rutaceae</taxon>
        <taxon>Aurantioideae</taxon>
        <taxon>Citrus</taxon>
    </lineage>
</organism>
<comment type="caution">
    <text evidence="7">The sequence shown here is derived from an EMBL/GenBank/DDBJ whole genome shotgun (WGS) entry which is preliminary data.</text>
</comment>
<sequence length="257" mass="27800">MSLLIFLLHLNFISSCLGARKLTSLYQPSPIAMTYHKGALLEGNLPVSILWYGEFSPAQKSIIADFLLSLNPQKNQLGSHFTTPQPSVSKRWHTIQTYMKKAGKGQTRVFIASQFSDKNCSLGKIFKKAQVFDLANQKLNSKYHGFCMSNCGFHGSNPQHNSAFIWVGNSVTPCPGQCAWPFHQPIYGTQTAPLGPPNGDVGVDGMIINIAGLFAGTVTNPFGKGYFVGSVEAPLEAASACPGEYDKGAYPGYAGEV</sequence>
<keyword evidence="8" id="KW-1185">Reference proteome</keyword>
<dbReference type="GO" id="GO:0048046">
    <property type="term" value="C:apoplast"/>
    <property type="evidence" value="ECO:0007669"/>
    <property type="project" value="UniProtKB-SubCell"/>
</dbReference>
<proteinExistence type="inferred from homology"/>
<evidence type="ECO:0000313" key="8">
    <source>
        <dbReference type="Proteomes" id="UP000236630"/>
    </source>
</evidence>
<dbReference type="STRING" id="55188.A0A2H5NNG1"/>
<reference evidence="7 8" key="1">
    <citation type="journal article" date="2017" name="Front. Genet.">
        <title>Draft sequencing of the heterozygous diploid genome of Satsuma (Citrus unshiu Marc.) using a hybrid assembly approach.</title>
        <authorList>
            <person name="Shimizu T."/>
            <person name="Tanizawa Y."/>
            <person name="Mochizuki T."/>
            <person name="Nagasaki H."/>
            <person name="Yoshioka T."/>
            <person name="Toyoda A."/>
            <person name="Fujiyama A."/>
            <person name="Kaminuma E."/>
            <person name="Nakamura Y."/>
        </authorList>
    </citation>
    <scope>NUCLEOTIDE SEQUENCE [LARGE SCALE GENOMIC DNA]</scope>
    <source>
        <strain evidence="8">cv. Miyagawa wase</strain>
    </source>
</reference>
<evidence type="ECO:0000256" key="5">
    <source>
        <dbReference type="ARBA" id="ARBA00023591"/>
    </source>
</evidence>
<keyword evidence="3" id="KW-0964">Secreted</keyword>